<keyword evidence="3" id="KW-1185">Reference proteome</keyword>
<reference evidence="3" key="1">
    <citation type="submission" date="2019-05" db="EMBL/GenBank/DDBJ databases">
        <title>Candidatus Nanohalobium constans, a novel model system to study the DPANN nano-sized archaea: genomic and physiological characterization of a nanoarchaeon co-cultured with its chitinotrophic host.</title>
        <authorList>
            <person name="La Cono V."/>
            <person name="Arcadi E."/>
            <person name="Crisafi F."/>
            <person name="Denaro R."/>
            <person name="La Spada G."/>
            <person name="Messina E."/>
            <person name="Smedile F."/>
            <person name="Toshchakov S.V."/>
            <person name="Shevchenko M.A."/>
            <person name="Golyshin P.N."/>
            <person name="Golyshina O.V."/>
            <person name="Ferrer M."/>
            <person name="Rohde M."/>
            <person name="Mushegian A."/>
            <person name="Sorokin D.Y."/>
            <person name="Giuliano L."/>
            <person name="Yakimov M.M."/>
        </authorList>
    </citation>
    <scope>NUCLEOTIDE SEQUENCE [LARGE SCALE GENOMIC DNA]</scope>
    <source>
        <strain evidence="3">LC1Nh</strain>
    </source>
</reference>
<gene>
    <name evidence="2" type="ORF">LC1Nh_0813</name>
</gene>
<protein>
    <submittedName>
        <fullName evidence="2">Uncharacterized protein</fullName>
    </submittedName>
</protein>
<name>A0A5Q0UGG1_9ARCH</name>
<keyword evidence="1" id="KW-0812">Transmembrane</keyword>
<evidence type="ECO:0000313" key="2">
    <source>
        <dbReference type="EMBL" id="QGA80697.1"/>
    </source>
</evidence>
<proteinExistence type="predicted"/>
<dbReference type="EMBL" id="CP040089">
    <property type="protein sequence ID" value="QGA80697.1"/>
    <property type="molecule type" value="Genomic_DNA"/>
</dbReference>
<keyword evidence="1" id="KW-1133">Transmembrane helix</keyword>
<evidence type="ECO:0000256" key="1">
    <source>
        <dbReference type="SAM" id="Phobius"/>
    </source>
</evidence>
<organism evidence="2 3">
    <name type="scientific">Candidatus Nanohalobium constans</name>
    <dbReference type="NCBI Taxonomy" id="2565781"/>
    <lineage>
        <taxon>Archaea</taxon>
        <taxon>Candidatus Nanohalarchaeota</taxon>
        <taxon>Candidatus Nanohalobia</taxon>
        <taxon>Candidatus Nanohalobiales</taxon>
        <taxon>Candidatus Nanohalobiaceae</taxon>
        <taxon>Candidatus Nanohalobium</taxon>
    </lineage>
</organism>
<feature type="transmembrane region" description="Helical" evidence="1">
    <location>
        <begin position="148"/>
        <end position="166"/>
    </location>
</feature>
<sequence>MAIQVKVNPQAWKRGLSQGLKGSVSNRKRALGTAAVSLSTFLLTIFSANPGYSLQMLSSGMQYWSIAFTTRLTGMIMNAGYTGLLLTAGFSMLVGVTMTNTVVQLRMNRINLSSLGALPGFLAGGCASCGVGVLSLLGFGGVLASMPFAGNSLRLGGVLLLVALIIRTGNPDACKI</sequence>
<feature type="transmembrane region" description="Helical" evidence="1">
    <location>
        <begin position="30"/>
        <end position="48"/>
    </location>
</feature>
<dbReference type="KEGG" id="ncon:LC1Nh_0813"/>
<dbReference type="Proteomes" id="UP000377803">
    <property type="component" value="Chromosome"/>
</dbReference>
<evidence type="ECO:0000313" key="3">
    <source>
        <dbReference type="Proteomes" id="UP000377803"/>
    </source>
</evidence>
<keyword evidence="1" id="KW-0472">Membrane</keyword>
<accession>A0A5Q0UGG1</accession>
<dbReference type="AlphaFoldDB" id="A0A5Q0UGG1"/>
<feature type="transmembrane region" description="Helical" evidence="1">
    <location>
        <begin position="81"/>
        <end position="103"/>
    </location>
</feature>
<feature type="transmembrane region" description="Helical" evidence="1">
    <location>
        <begin position="115"/>
        <end position="142"/>
    </location>
</feature>